<keyword evidence="6" id="KW-1133">Transmembrane helix</keyword>
<evidence type="ECO:0000256" key="3">
    <source>
        <dbReference type="ARBA" id="ARBA00022691"/>
    </source>
</evidence>
<evidence type="ECO:0000256" key="6">
    <source>
        <dbReference type="SAM" id="Phobius"/>
    </source>
</evidence>
<dbReference type="GO" id="GO:0032259">
    <property type="term" value="P:methylation"/>
    <property type="evidence" value="ECO:0007669"/>
    <property type="project" value="UniProtKB-KW"/>
</dbReference>
<feature type="transmembrane region" description="Helical" evidence="6">
    <location>
        <begin position="148"/>
        <end position="168"/>
    </location>
</feature>
<keyword evidence="6" id="KW-0812">Transmembrane</keyword>
<evidence type="ECO:0000256" key="1">
    <source>
        <dbReference type="ARBA" id="ARBA00022603"/>
    </source>
</evidence>
<reference evidence="7 8" key="1">
    <citation type="submission" date="2020-08" db="EMBL/GenBank/DDBJ databases">
        <title>Plant Genome Project.</title>
        <authorList>
            <person name="Zhang R.-G."/>
        </authorList>
    </citation>
    <scope>NUCLEOTIDE SEQUENCE [LARGE SCALE GENOMIC DNA]</scope>
    <source>
        <tissue evidence="7">Rhizome</tissue>
    </source>
</reference>
<feature type="active site" evidence="4">
    <location>
        <position position="410"/>
    </location>
</feature>
<dbReference type="GO" id="GO:0008168">
    <property type="term" value="F:methyltransferase activity"/>
    <property type="evidence" value="ECO:0007669"/>
    <property type="project" value="UniProtKB-KW"/>
</dbReference>
<dbReference type="AlphaFoldDB" id="A0A8J5FIF0"/>
<organism evidence="7 8">
    <name type="scientific">Zingiber officinale</name>
    <name type="common">Ginger</name>
    <name type="synonym">Amomum zingiber</name>
    <dbReference type="NCBI Taxonomy" id="94328"/>
    <lineage>
        <taxon>Eukaryota</taxon>
        <taxon>Viridiplantae</taxon>
        <taxon>Streptophyta</taxon>
        <taxon>Embryophyta</taxon>
        <taxon>Tracheophyta</taxon>
        <taxon>Spermatophyta</taxon>
        <taxon>Magnoliopsida</taxon>
        <taxon>Liliopsida</taxon>
        <taxon>Zingiberales</taxon>
        <taxon>Zingiberaceae</taxon>
        <taxon>Zingiber</taxon>
    </lineage>
</organism>
<name>A0A8J5FIF0_ZINOF</name>
<dbReference type="InterPro" id="IPR029063">
    <property type="entry name" value="SAM-dependent_MTases_sf"/>
</dbReference>
<dbReference type="SUPFAM" id="SSF53335">
    <property type="entry name" value="S-adenosyl-L-methionine-dependent methyltransferases"/>
    <property type="match status" value="1"/>
</dbReference>
<evidence type="ECO:0000313" key="7">
    <source>
        <dbReference type="EMBL" id="KAG6488740.1"/>
    </source>
</evidence>
<accession>A0A8J5FIF0</accession>
<dbReference type="Gene3D" id="3.90.120.10">
    <property type="entry name" value="DNA Methylase, subunit A, domain 2"/>
    <property type="match status" value="1"/>
</dbReference>
<dbReference type="PANTHER" id="PTHR46098:SF1">
    <property type="entry name" value="TRNA (CYTOSINE(38)-C(5))-METHYLTRANSFERASE"/>
    <property type="match status" value="1"/>
</dbReference>
<protein>
    <submittedName>
        <fullName evidence="7">Uncharacterized protein</fullName>
    </submittedName>
</protein>
<sequence length="720" mass="80873">MALMTFATCNSLSTGISPRFLAPPVCRQSRVSTYLSTTTDKSLTFLGTSSSKPFYSSSVQSGFTAKVERRILASASRNEGSSEPEAAQSDDANQARGQSTFPERFRYLTKEAPDRPVRWPWAIALVFLVYAWRTALWELSNWAKTVLAVMKFLGYLGKLLLAVVFHYIGGPVTEIIRCLEFCLYSAKYAYGNVVAFAPVPELMRIILFATLIVAVAEAAVPDSVNSQMPLLTLAAFTGFGAVRSFIPEPLFWMCLCGLFCYSRFITKKDDVSALLPSAAVLAAVGEPWVRFLVIGFYLALAIIQHSKASKEPSSEEVPETSRRLPIPLLLAALSVGVHLAAKWRYSLMRAGIPGCIVEAFDINNIANDVYEHNFGHRPFQEYMEEGNIQILSPIDLDKYEAHAWLLSPPCQPYTRQGLKKDSTDARSFSFIKILENMPHMKHPPLMLFVENVVGFETSNTHRHMMEVLAGIGFVTQEYILSPLQFGIPYSRPRYFCLAKREPFAFRNPCFNNSILCTPSPFILSEDAYSTNKLDEANINHENFESVCQPIMTFLETDLFAQNQQECMREVVVSMVESEYDTDQTPSTTKHLQTTDIDKVYEEAEEGETCINSWNTYFVPPSLIERWGSAMDIVFPESKRCCCFTKSYFRYVKGTGSLLATCGHTNSRLEAISLKDLGLRYFTPREVANFHSFPLDFQFPSHVNLRQRYALLGNSGIAAAI</sequence>
<feature type="transmembrane region" description="Helical" evidence="6">
    <location>
        <begin position="188"/>
        <end position="216"/>
    </location>
</feature>
<comment type="caution">
    <text evidence="7">The sequence shown here is derived from an EMBL/GenBank/DDBJ whole genome shotgun (WGS) entry which is preliminary data.</text>
</comment>
<keyword evidence="6" id="KW-0472">Membrane</keyword>
<keyword evidence="1 4" id="KW-0489">Methyltransferase</keyword>
<feature type="region of interest" description="Disordered" evidence="5">
    <location>
        <begin position="75"/>
        <end position="96"/>
    </location>
</feature>
<feature type="transmembrane region" description="Helical" evidence="6">
    <location>
        <begin position="119"/>
        <end position="136"/>
    </location>
</feature>
<gene>
    <name evidence="7" type="ORF">ZIOFF_049989</name>
</gene>
<dbReference type="GO" id="GO:0005634">
    <property type="term" value="C:nucleus"/>
    <property type="evidence" value="ECO:0007669"/>
    <property type="project" value="TreeGrafter"/>
</dbReference>
<feature type="transmembrane region" description="Helical" evidence="6">
    <location>
        <begin position="228"/>
        <end position="244"/>
    </location>
</feature>
<dbReference type="PANTHER" id="PTHR46098">
    <property type="entry name" value="TRNA (CYTOSINE(38)-C(5))-METHYLTRANSFERASE"/>
    <property type="match status" value="1"/>
</dbReference>
<feature type="transmembrane region" description="Helical" evidence="6">
    <location>
        <begin position="278"/>
        <end position="304"/>
    </location>
</feature>
<evidence type="ECO:0000256" key="4">
    <source>
        <dbReference type="PROSITE-ProRule" id="PRU01016"/>
    </source>
</evidence>
<dbReference type="InterPro" id="IPR056894">
    <property type="entry name" value="AtTam38"/>
</dbReference>
<dbReference type="EMBL" id="JACMSC010000014">
    <property type="protein sequence ID" value="KAG6488740.1"/>
    <property type="molecule type" value="Genomic_DNA"/>
</dbReference>
<dbReference type="InterPro" id="IPR001525">
    <property type="entry name" value="C5_MeTfrase"/>
</dbReference>
<comment type="similarity">
    <text evidence="4">Belongs to the class I-like SAM-binding methyltransferase superfamily. C5-methyltransferase family.</text>
</comment>
<keyword evidence="8" id="KW-1185">Reference proteome</keyword>
<evidence type="ECO:0000313" key="8">
    <source>
        <dbReference type="Proteomes" id="UP000734854"/>
    </source>
</evidence>
<dbReference type="Proteomes" id="UP000734854">
    <property type="component" value="Unassembled WGS sequence"/>
</dbReference>
<evidence type="ECO:0000256" key="5">
    <source>
        <dbReference type="SAM" id="MobiDB-lite"/>
    </source>
</evidence>
<dbReference type="Gene3D" id="3.40.50.150">
    <property type="entry name" value="Vaccinia Virus protein VP39"/>
    <property type="match status" value="1"/>
</dbReference>
<dbReference type="InterPro" id="IPR050750">
    <property type="entry name" value="C5-MTase"/>
</dbReference>
<dbReference type="PROSITE" id="PS51679">
    <property type="entry name" value="SAM_MT_C5"/>
    <property type="match status" value="1"/>
</dbReference>
<evidence type="ECO:0000256" key="2">
    <source>
        <dbReference type="ARBA" id="ARBA00022679"/>
    </source>
</evidence>
<keyword evidence="2 4" id="KW-0808">Transferase</keyword>
<keyword evidence="3 4" id="KW-0949">S-adenosyl-L-methionine</keyword>
<proteinExistence type="inferred from homology"/>
<dbReference type="Pfam" id="PF25114">
    <property type="entry name" value="AtTam38"/>
    <property type="match status" value="1"/>
</dbReference>